<feature type="transmembrane region" description="Helical" evidence="14">
    <location>
        <begin position="159"/>
        <end position="184"/>
    </location>
</feature>
<dbReference type="GO" id="GO:0052851">
    <property type="term" value="F:ferric-chelate reductase (NADPH) activity"/>
    <property type="evidence" value="ECO:0007669"/>
    <property type="project" value="UniProtKB-EC"/>
</dbReference>
<dbReference type="InterPro" id="IPR013112">
    <property type="entry name" value="FAD-bd_8"/>
</dbReference>
<dbReference type="GO" id="GO:0015677">
    <property type="term" value="P:copper ion import"/>
    <property type="evidence" value="ECO:0007669"/>
    <property type="project" value="TreeGrafter"/>
</dbReference>
<evidence type="ECO:0000256" key="12">
    <source>
        <dbReference type="ARBA" id="ARBA00048483"/>
    </source>
</evidence>
<dbReference type="AlphaFoldDB" id="A0AAE8MWL8"/>
<evidence type="ECO:0000256" key="7">
    <source>
        <dbReference type="ARBA" id="ARBA00022982"/>
    </source>
</evidence>
<dbReference type="SUPFAM" id="SSF63380">
    <property type="entry name" value="Riboflavin synthase domain-like"/>
    <property type="match status" value="1"/>
</dbReference>
<comment type="caution">
    <text evidence="16">The sequence shown here is derived from an EMBL/GenBank/DDBJ whole genome shotgun (WGS) entry which is preliminary data.</text>
</comment>
<evidence type="ECO:0000256" key="5">
    <source>
        <dbReference type="ARBA" id="ARBA00022475"/>
    </source>
</evidence>
<accession>A0AAE8MWL8</accession>
<feature type="transmembrane region" description="Helical" evidence="14">
    <location>
        <begin position="114"/>
        <end position="138"/>
    </location>
</feature>
<comment type="subcellular location">
    <subcellularLocation>
        <location evidence="1">Cell membrane</location>
        <topology evidence="1">Multi-pass membrane protein</topology>
    </subcellularLocation>
</comment>
<reference evidence="16" key="1">
    <citation type="submission" date="2018-03" db="EMBL/GenBank/DDBJ databases">
        <authorList>
            <person name="Guldener U."/>
        </authorList>
    </citation>
    <scope>NUCLEOTIDE SEQUENCE</scope>
</reference>
<name>A0AAE8MWL8_9PEZI</name>
<dbReference type="GO" id="GO:0006879">
    <property type="term" value="P:intracellular iron ion homeostasis"/>
    <property type="evidence" value="ECO:0007669"/>
    <property type="project" value="TreeGrafter"/>
</dbReference>
<dbReference type="EC" id="1.16.1.9" evidence="3"/>
<evidence type="ECO:0000256" key="8">
    <source>
        <dbReference type="ARBA" id="ARBA00022989"/>
    </source>
</evidence>
<dbReference type="InterPro" id="IPR039261">
    <property type="entry name" value="FNR_nucleotide-bd"/>
</dbReference>
<dbReference type="InterPro" id="IPR017927">
    <property type="entry name" value="FAD-bd_FR_type"/>
</dbReference>
<gene>
    <name evidence="16" type="ORF">DNG_04570</name>
</gene>
<dbReference type="Pfam" id="PF01794">
    <property type="entry name" value="Ferric_reduct"/>
    <property type="match status" value="1"/>
</dbReference>
<keyword evidence="9" id="KW-0560">Oxidoreductase</keyword>
<evidence type="ECO:0000256" key="4">
    <source>
        <dbReference type="ARBA" id="ARBA00022448"/>
    </source>
</evidence>
<keyword evidence="8 14" id="KW-1133">Transmembrane helix</keyword>
<evidence type="ECO:0000259" key="15">
    <source>
        <dbReference type="PROSITE" id="PS51384"/>
    </source>
</evidence>
<evidence type="ECO:0000256" key="2">
    <source>
        <dbReference type="ARBA" id="ARBA00006278"/>
    </source>
</evidence>
<evidence type="ECO:0000256" key="6">
    <source>
        <dbReference type="ARBA" id="ARBA00022692"/>
    </source>
</evidence>
<evidence type="ECO:0000313" key="16">
    <source>
        <dbReference type="EMBL" id="SPO01897.1"/>
    </source>
</evidence>
<feature type="transmembrane region" description="Helical" evidence="14">
    <location>
        <begin position="50"/>
        <end position="74"/>
    </location>
</feature>
<keyword evidence="7" id="KW-0249">Electron transport</keyword>
<dbReference type="InterPro" id="IPR013121">
    <property type="entry name" value="Fe_red_NAD-bd_6"/>
</dbReference>
<evidence type="ECO:0000256" key="10">
    <source>
        <dbReference type="ARBA" id="ARBA00023065"/>
    </source>
</evidence>
<dbReference type="Proteomes" id="UP001187682">
    <property type="component" value="Unassembled WGS sequence"/>
</dbReference>
<dbReference type="SFLD" id="SFLDS00052">
    <property type="entry name" value="Ferric_Reductase_Domain"/>
    <property type="match status" value="1"/>
</dbReference>
<evidence type="ECO:0000256" key="3">
    <source>
        <dbReference type="ARBA" id="ARBA00012668"/>
    </source>
</evidence>
<dbReference type="InterPro" id="IPR013130">
    <property type="entry name" value="Fe3_Rdtase_TM_dom"/>
</dbReference>
<feature type="domain" description="FAD-binding FR-type" evidence="15">
    <location>
        <begin position="272"/>
        <end position="393"/>
    </location>
</feature>
<evidence type="ECO:0000256" key="14">
    <source>
        <dbReference type="SAM" id="Phobius"/>
    </source>
</evidence>
<keyword evidence="10" id="KW-0406">Ion transport</keyword>
<dbReference type="Pfam" id="PF08022">
    <property type="entry name" value="FAD_binding_8"/>
    <property type="match status" value="1"/>
</dbReference>
<dbReference type="PROSITE" id="PS51384">
    <property type="entry name" value="FAD_FR"/>
    <property type="match status" value="1"/>
</dbReference>
<feature type="transmembrane region" description="Helical" evidence="14">
    <location>
        <begin position="196"/>
        <end position="219"/>
    </location>
</feature>
<dbReference type="Pfam" id="PF08030">
    <property type="entry name" value="NAD_binding_6"/>
    <property type="match status" value="1"/>
</dbReference>
<evidence type="ECO:0000256" key="1">
    <source>
        <dbReference type="ARBA" id="ARBA00004651"/>
    </source>
</evidence>
<proteinExistence type="inferred from homology"/>
<dbReference type="EMBL" id="ONZQ02000005">
    <property type="protein sequence ID" value="SPO01897.1"/>
    <property type="molecule type" value="Genomic_DNA"/>
</dbReference>
<dbReference type="SFLD" id="SFLDG01168">
    <property type="entry name" value="Ferric_reductase_subgroup_(FRE"/>
    <property type="match status" value="1"/>
</dbReference>
<dbReference type="InterPro" id="IPR017938">
    <property type="entry name" value="Riboflavin_synthase-like_b-brl"/>
</dbReference>
<dbReference type="Gene3D" id="3.40.50.80">
    <property type="entry name" value="Nucleotide-binding domain of ferredoxin-NADP reductase (FNR) module"/>
    <property type="match status" value="1"/>
</dbReference>
<keyword evidence="11 14" id="KW-0472">Membrane</keyword>
<evidence type="ECO:0000313" key="17">
    <source>
        <dbReference type="Proteomes" id="UP001187682"/>
    </source>
</evidence>
<evidence type="ECO:0000256" key="9">
    <source>
        <dbReference type="ARBA" id="ARBA00023002"/>
    </source>
</evidence>
<dbReference type="InterPro" id="IPR051410">
    <property type="entry name" value="Ferric/Cupric_Reductase"/>
</dbReference>
<evidence type="ECO:0000256" key="13">
    <source>
        <dbReference type="SAM" id="MobiDB-lite"/>
    </source>
</evidence>
<sequence length="593" mass="65778">MHGEAEVSKGLPWFEYPLPLHSSRADKCKLTAEQCAYRAGHWRYWYVADWVYALGTIYFILAIIALSLIGFWTLKLAPASLRKKSWWQKIVGVFRFASYRRYDIKVLRYQTPSIAVSVLLVIGALFFSAMTLGPKPILATKTNMIALLTGVSHERLMVFHIWVGWAMFVLALIHTFPFIIYHIWKGDMEMEWKMSLVYWSGVACLIPQGYLTFMSLPWIRNYCYEFFKATHFLAAVFFMVFFFIHCGGILTSWDYFIAAGALYSVSWLYSQTRTYLANGISLRATLTPASDHVLKITIPVGTMRWQPGQHVFLRFLTLGVHALTAHPFTICSAPSEGDLGGKGNASRQSSSTLVFYVQPRGGLTGRLAKLASQRPGLSVPVLAEGPYGGIMSRPLHTYDQSLVVACGAGAGFSIPFVISHIRNEIADLRASKSDTDSPVDPARRLRVLISTRDQRLPEWYDAALAEYLEENSLPVTLNGVEILIHLTSAVENGVGSSSQSCEQVEEKSPADSVSHVAPERSSKLPFKLLSGRPDLSAVVRDATLQTGVSVGIAVCGPKQVLKAVQDEAAAAQLRILNSEAGSKEVYLHSESFS</sequence>
<dbReference type="CDD" id="cd06186">
    <property type="entry name" value="NOX_Duox_like_FAD_NADP"/>
    <property type="match status" value="1"/>
</dbReference>
<keyword evidence="4" id="KW-0813">Transport</keyword>
<feature type="transmembrane region" description="Helical" evidence="14">
    <location>
        <begin position="231"/>
        <end position="253"/>
    </location>
</feature>
<comment type="similarity">
    <text evidence="2">Belongs to the ferric reductase (FRE) family.</text>
</comment>
<comment type="catalytic activity">
    <reaction evidence="12">
        <text>2 a Fe(II)-siderophore + NADP(+) + H(+) = 2 a Fe(III)-siderophore + NADPH</text>
        <dbReference type="Rhea" id="RHEA:28795"/>
        <dbReference type="Rhea" id="RHEA-COMP:11342"/>
        <dbReference type="Rhea" id="RHEA-COMP:11344"/>
        <dbReference type="ChEBI" id="CHEBI:15378"/>
        <dbReference type="ChEBI" id="CHEBI:29033"/>
        <dbReference type="ChEBI" id="CHEBI:29034"/>
        <dbReference type="ChEBI" id="CHEBI:57783"/>
        <dbReference type="ChEBI" id="CHEBI:58349"/>
        <dbReference type="EC" id="1.16.1.9"/>
    </reaction>
</comment>
<keyword evidence="5" id="KW-1003">Cell membrane</keyword>
<evidence type="ECO:0000256" key="11">
    <source>
        <dbReference type="ARBA" id="ARBA00023136"/>
    </source>
</evidence>
<organism evidence="16 17">
    <name type="scientific">Cephalotrichum gorgonifer</name>
    <dbReference type="NCBI Taxonomy" id="2041049"/>
    <lineage>
        <taxon>Eukaryota</taxon>
        <taxon>Fungi</taxon>
        <taxon>Dikarya</taxon>
        <taxon>Ascomycota</taxon>
        <taxon>Pezizomycotina</taxon>
        <taxon>Sordariomycetes</taxon>
        <taxon>Hypocreomycetidae</taxon>
        <taxon>Microascales</taxon>
        <taxon>Microascaceae</taxon>
        <taxon>Cephalotrichum</taxon>
    </lineage>
</organism>
<feature type="region of interest" description="Disordered" evidence="13">
    <location>
        <begin position="495"/>
        <end position="518"/>
    </location>
</feature>
<protein>
    <recommendedName>
        <fullName evidence="3">ferric-chelate reductase (NADPH)</fullName>
        <ecNumber evidence="3">1.16.1.9</ecNumber>
    </recommendedName>
</protein>
<dbReference type="GO" id="GO:0005886">
    <property type="term" value="C:plasma membrane"/>
    <property type="evidence" value="ECO:0007669"/>
    <property type="project" value="UniProtKB-SubCell"/>
</dbReference>
<dbReference type="GO" id="GO:0006826">
    <property type="term" value="P:iron ion transport"/>
    <property type="evidence" value="ECO:0007669"/>
    <property type="project" value="UniProtKB-ARBA"/>
</dbReference>
<keyword evidence="17" id="KW-1185">Reference proteome</keyword>
<keyword evidence="6 14" id="KW-0812">Transmembrane</keyword>
<dbReference type="PANTHER" id="PTHR32361">
    <property type="entry name" value="FERRIC/CUPRIC REDUCTASE TRANSMEMBRANE COMPONENT"/>
    <property type="match status" value="1"/>
</dbReference>